<dbReference type="Gramene" id="Mp5g23630.1">
    <property type="protein sequence ID" value="Mp5g23630.1.cds"/>
    <property type="gene ID" value="Mp5g23630"/>
</dbReference>
<dbReference type="AlphaFoldDB" id="A0A2R6XKQ0"/>
<name>A0A2R6XKQ0_MARPO</name>
<accession>A0A2R6XKQ0</accession>
<gene>
    <name evidence="2" type="ORF">MARPO_0010s0093</name>
</gene>
<organism evidence="2 3">
    <name type="scientific">Marchantia polymorpha</name>
    <name type="common">Common liverwort</name>
    <name type="synonym">Marchantia aquatica</name>
    <dbReference type="NCBI Taxonomy" id="3197"/>
    <lineage>
        <taxon>Eukaryota</taxon>
        <taxon>Viridiplantae</taxon>
        <taxon>Streptophyta</taxon>
        <taxon>Embryophyta</taxon>
        <taxon>Marchantiophyta</taxon>
        <taxon>Marchantiopsida</taxon>
        <taxon>Marchantiidae</taxon>
        <taxon>Marchantiales</taxon>
        <taxon>Marchantiaceae</taxon>
        <taxon>Marchantia</taxon>
    </lineage>
</organism>
<feature type="region of interest" description="Disordered" evidence="1">
    <location>
        <begin position="135"/>
        <end position="171"/>
    </location>
</feature>
<dbReference type="Proteomes" id="UP000244005">
    <property type="component" value="Unassembled WGS sequence"/>
</dbReference>
<dbReference type="EMBL" id="KZ772682">
    <property type="protein sequence ID" value="PTQ46695.1"/>
    <property type="molecule type" value="Genomic_DNA"/>
</dbReference>
<protein>
    <submittedName>
        <fullName evidence="2">Uncharacterized protein</fullName>
    </submittedName>
</protein>
<evidence type="ECO:0000313" key="2">
    <source>
        <dbReference type="EMBL" id="PTQ46695.1"/>
    </source>
</evidence>
<evidence type="ECO:0000256" key="1">
    <source>
        <dbReference type="SAM" id="MobiDB-lite"/>
    </source>
</evidence>
<proteinExistence type="predicted"/>
<evidence type="ECO:0000313" key="3">
    <source>
        <dbReference type="Proteomes" id="UP000244005"/>
    </source>
</evidence>
<reference evidence="3" key="1">
    <citation type="journal article" date="2017" name="Cell">
        <title>Insights into land plant evolution garnered from the Marchantia polymorpha genome.</title>
        <authorList>
            <person name="Bowman J.L."/>
            <person name="Kohchi T."/>
            <person name="Yamato K.T."/>
            <person name="Jenkins J."/>
            <person name="Shu S."/>
            <person name="Ishizaki K."/>
            <person name="Yamaoka S."/>
            <person name="Nishihama R."/>
            <person name="Nakamura Y."/>
            <person name="Berger F."/>
            <person name="Adam C."/>
            <person name="Aki S.S."/>
            <person name="Althoff F."/>
            <person name="Araki T."/>
            <person name="Arteaga-Vazquez M.A."/>
            <person name="Balasubrmanian S."/>
            <person name="Barry K."/>
            <person name="Bauer D."/>
            <person name="Boehm C.R."/>
            <person name="Briginshaw L."/>
            <person name="Caballero-Perez J."/>
            <person name="Catarino B."/>
            <person name="Chen F."/>
            <person name="Chiyoda S."/>
            <person name="Chovatia M."/>
            <person name="Davies K.M."/>
            <person name="Delmans M."/>
            <person name="Demura T."/>
            <person name="Dierschke T."/>
            <person name="Dolan L."/>
            <person name="Dorantes-Acosta A.E."/>
            <person name="Eklund D.M."/>
            <person name="Florent S.N."/>
            <person name="Flores-Sandoval E."/>
            <person name="Fujiyama A."/>
            <person name="Fukuzawa H."/>
            <person name="Galik B."/>
            <person name="Grimanelli D."/>
            <person name="Grimwood J."/>
            <person name="Grossniklaus U."/>
            <person name="Hamada T."/>
            <person name="Haseloff J."/>
            <person name="Hetherington A.J."/>
            <person name="Higo A."/>
            <person name="Hirakawa Y."/>
            <person name="Hundley H.N."/>
            <person name="Ikeda Y."/>
            <person name="Inoue K."/>
            <person name="Inoue S.I."/>
            <person name="Ishida S."/>
            <person name="Jia Q."/>
            <person name="Kakita M."/>
            <person name="Kanazawa T."/>
            <person name="Kawai Y."/>
            <person name="Kawashima T."/>
            <person name="Kennedy M."/>
            <person name="Kinose K."/>
            <person name="Kinoshita T."/>
            <person name="Kohara Y."/>
            <person name="Koide E."/>
            <person name="Komatsu K."/>
            <person name="Kopischke S."/>
            <person name="Kubo M."/>
            <person name="Kyozuka J."/>
            <person name="Lagercrantz U."/>
            <person name="Lin S.S."/>
            <person name="Lindquist E."/>
            <person name="Lipzen A.M."/>
            <person name="Lu C.W."/>
            <person name="De Luna E."/>
            <person name="Martienssen R.A."/>
            <person name="Minamino N."/>
            <person name="Mizutani M."/>
            <person name="Mizutani M."/>
            <person name="Mochizuki N."/>
            <person name="Monte I."/>
            <person name="Mosher R."/>
            <person name="Nagasaki H."/>
            <person name="Nakagami H."/>
            <person name="Naramoto S."/>
            <person name="Nishitani K."/>
            <person name="Ohtani M."/>
            <person name="Okamoto T."/>
            <person name="Okumura M."/>
            <person name="Phillips J."/>
            <person name="Pollak B."/>
            <person name="Reinders A."/>
            <person name="Rovekamp M."/>
            <person name="Sano R."/>
            <person name="Sawa S."/>
            <person name="Schmid M.W."/>
            <person name="Shirakawa M."/>
            <person name="Solano R."/>
            <person name="Spunde A."/>
            <person name="Suetsugu N."/>
            <person name="Sugano S."/>
            <person name="Sugiyama A."/>
            <person name="Sun R."/>
            <person name="Suzuki Y."/>
            <person name="Takenaka M."/>
            <person name="Takezawa D."/>
            <person name="Tomogane H."/>
            <person name="Tsuzuki M."/>
            <person name="Ueda T."/>
            <person name="Umeda M."/>
            <person name="Ward J.M."/>
            <person name="Watanabe Y."/>
            <person name="Yazaki K."/>
            <person name="Yokoyama R."/>
            <person name="Yoshitake Y."/>
            <person name="Yotsui I."/>
            <person name="Zachgo S."/>
            <person name="Schmutz J."/>
        </authorList>
    </citation>
    <scope>NUCLEOTIDE SEQUENCE [LARGE SCALE GENOMIC DNA]</scope>
    <source>
        <strain evidence="3">Tak-1</strain>
    </source>
</reference>
<keyword evidence="3" id="KW-1185">Reference proteome</keyword>
<sequence>MHVVVAEYLEINYMQMKEKFGVPWIKKNTQQRMLIKKTIATNRARKLNQLSKSSIWEHASKKISHYDLNLIFISNGGFTNLKIRCFLETTIKKYQKVMYMYQKVMSIYQPLIFFMTCVRYSAIFSEKVPTTKQGFKHLGPKPLAYTEKKRETTKQSTKNKVFQLKDQGRGK</sequence>